<dbReference type="GO" id="GO:0046873">
    <property type="term" value="F:metal ion transmembrane transporter activity"/>
    <property type="evidence" value="ECO:0007669"/>
    <property type="project" value="InterPro"/>
</dbReference>
<protein>
    <submittedName>
        <fullName evidence="9">Zip-domain-containing protein</fullName>
    </submittedName>
</protein>
<evidence type="ECO:0000256" key="2">
    <source>
        <dbReference type="ARBA" id="ARBA00004394"/>
    </source>
</evidence>
<evidence type="ECO:0000313" key="10">
    <source>
        <dbReference type="Proteomes" id="UP000800041"/>
    </source>
</evidence>
<keyword evidence="4 8" id="KW-1133">Transmembrane helix</keyword>
<feature type="transmembrane region" description="Helical" evidence="8">
    <location>
        <begin position="326"/>
        <end position="349"/>
    </location>
</feature>
<dbReference type="Proteomes" id="UP000800041">
    <property type="component" value="Unassembled WGS sequence"/>
</dbReference>
<feature type="transmembrane region" description="Helical" evidence="8">
    <location>
        <begin position="38"/>
        <end position="56"/>
    </location>
</feature>
<dbReference type="PANTHER" id="PTHR16133:SF0">
    <property type="entry name" value="ZINC_IRON REGULATED TRANSPORTER-RELATED PROTEIN 102B, ISOFORM E"/>
    <property type="match status" value="1"/>
</dbReference>
<keyword evidence="6 8" id="KW-0472">Membrane</keyword>
<evidence type="ECO:0000256" key="6">
    <source>
        <dbReference type="ARBA" id="ARBA00023136"/>
    </source>
</evidence>
<dbReference type="GO" id="GO:0006829">
    <property type="term" value="P:zinc ion transport"/>
    <property type="evidence" value="ECO:0007669"/>
    <property type="project" value="InterPro"/>
</dbReference>
<feature type="transmembrane region" description="Helical" evidence="8">
    <location>
        <begin position="183"/>
        <end position="199"/>
    </location>
</feature>
<evidence type="ECO:0000313" key="9">
    <source>
        <dbReference type="EMBL" id="KAF1987917.1"/>
    </source>
</evidence>
<feature type="compositionally biased region" description="Acidic residues" evidence="7">
    <location>
        <begin position="163"/>
        <end position="174"/>
    </location>
</feature>
<keyword evidence="3 8" id="KW-0812">Transmembrane</keyword>
<feature type="compositionally biased region" description="Basic and acidic residues" evidence="7">
    <location>
        <begin position="145"/>
        <end position="162"/>
    </location>
</feature>
<dbReference type="OrthoDB" id="19859at2759"/>
<evidence type="ECO:0000256" key="7">
    <source>
        <dbReference type="SAM" id="MobiDB-lite"/>
    </source>
</evidence>
<dbReference type="InterPro" id="IPR045891">
    <property type="entry name" value="ZIP9"/>
</dbReference>
<evidence type="ECO:0000256" key="1">
    <source>
        <dbReference type="ARBA" id="ARBA00004127"/>
    </source>
</evidence>
<feature type="region of interest" description="Disordered" evidence="7">
    <location>
        <begin position="224"/>
        <end position="260"/>
    </location>
</feature>
<reference evidence="9" key="1">
    <citation type="journal article" date="2020" name="Stud. Mycol.">
        <title>101 Dothideomycetes genomes: a test case for predicting lifestyles and emergence of pathogens.</title>
        <authorList>
            <person name="Haridas S."/>
            <person name="Albert R."/>
            <person name="Binder M."/>
            <person name="Bloem J."/>
            <person name="Labutti K."/>
            <person name="Salamov A."/>
            <person name="Andreopoulos B."/>
            <person name="Baker S."/>
            <person name="Barry K."/>
            <person name="Bills G."/>
            <person name="Bluhm B."/>
            <person name="Cannon C."/>
            <person name="Castanera R."/>
            <person name="Culley D."/>
            <person name="Daum C."/>
            <person name="Ezra D."/>
            <person name="Gonzalez J."/>
            <person name="Henrissat B."/>
            <person name="Kuo A."/>
            <person name="Liang C."/>
            <person name="Lipzen A."/>
            <person name="Lutzoni F."/>
            <person name="Magnuson J."/>
            <person name="Mondo S."/>
            <person name="Nolan M."/>
            <person name="Ohm R."/>
            <person name="Pangilinan J."/>
            <person name="Park H.-J."/>
            <person name="Ramirez L."/>
            <person name="Alfaro M."/>
            <person name="Sun H."/>
            <person name="Tritt A."/>
            <person name="Yoshinaga Y."/>
            <person name="Zwiers L.-H."/>
            <person name="Turgeon B."/>
            <person name="Goodwin S."/>
            <person name="Spatafora J."/>
            <person name="Crous P."/>
            <person name="Grigoriev I."/>
        </authorList>
    </citation>
    <scope>NUCLEOTIDE SEQUENCE</scope>
    <source>
        <strain evidence="9">CBS 113979</strain>
    </source>
</reference>
<feature type="transmembrane region" description="Helical" evidence="8">
    <location>
        <begin position="369"/>
        <end position="388"/>
    </location>
</feature>
<dbReference type="GO" id="GO:0000139">
    <property type="term" value="C:Golgi membrane"/>
    <property type="evidence" value="ECO:0007669"/>
    <property type="project" value="UniProtKB-SubCell"/>
</dbReference>
<evidence type="ECO:0000256" key="4">
    <source>
        <dbReference type="ARBA" id="ARBA00022989"/>
    </source>
</evidence>
<feature type="transmembrane region" description="Helical" evidence="8">
    <location>
        <begin position="290"/>
        <end position="314"/>
    </location>
</feature>
<keyword evidence="5" id="KW-0333">Golgi apparatus</keyword>
<comment type="subcellular location">
    <subcellularLocation>
        <location evidence="1">Endomembrane system</location>
        <topology evidence="1">Multi-pass membrane protein</topology>
    </subcellularLocation>
    <subcellularLocation>
        <location evidence="2">Golgi apparatus membrane</location>
    </subcellularLocation>
</comment>
<evidence type="ECO:0000256" key="3">
    <source>
        <dbReference type="ARBA" id="ARBA00022692"/>
    </source>
</evidence>
<dbReference type="InterPro" id="IPR003689">
    <property type="entry name" value="ZIP"/>
</dbReference>
<evidence type="ECO:0000256" key="8">
    <source>
        <dbReference type="SAM" id="Phobius"/>
    </source>
</evidence>
<evidence type="ECO:0000256" key="5">
    <source>
        <dbReference type="ARBA" id="ARBA00023034"/>
    </source>
</evidence>
<feature type="region of interest" description="Disordered" evidence="7">
    <location>
        <begin position="131"/>
        <end position="177"/>
    </location>
</feature>
<accession>A0A6G1H4D5</accession>
<dbReference type="PANTHER" id="PTHR16133">
    <property type="entry name" value="SOLUTE CARRIER FAMILY 39 ZINC TRANSPORTER , MEMBER 9-RELATED"/>
    <property type="match status" value="1"/>
</dbReference>
<feature type="region of interest" description="Disordered" evidence="7">
    <location>
        <begin position="84"/>
        <end position="114"/>
    </location>
</feature>
<organism evidence="9 10">
    <name type="scientific">Aulographum hederae CBS 113979</name>
    <dbReference type="NCBI Taxonomy" id="1176131"/>
    <lineage>
        <taxon>Eukaryota</taxon>
        <taxon>Fungi</taxon>
        <taxon>Dikarya</taxon>
        <taxon>Ascomycota</taxon>
        <taxon>Pezizomycotina</taxon>
        <taxon>Dothideomycetes</taxon>
        <taxon>Pleosporomycetidae</taxon>
        <taxon>Aulographales</taxon>
        <taxon>Aulographaceae</taxon>
    </lineage>
</organism>
<proteinExistence type="predicted"/>
<dbReference type="Pfam" id="PF02535">
    <property type="entry name" value="Zip"/>
    <property type="match status" value="1"/>
</dbReference>
<keyword evidence="10" id="KW-1185">Reference proteome</keyword>
<dbReference type="AlphaFoldDB" id="A0A6G1H4D5"/>
<gene>
    <name evidence="9" type="ORF">K402DRAFT_462313</name>
</gene>
<name>A0A6G1H4D5_9PEZI</name>
<sequence length="476" mass="50111">MWDGLLLLLTLSSIMALASFLAGSLPLSFSLSQRQLRSITAVGTGVLVGTALIIIIPEGIETLYSSSSKAHQAAVAELKATQEGNAPVKGGQGALTLHRFDNPGNRPDGTQVTKGERSAIQELFDTSNTIIVKRDDEDGIPQPGSKEDPKEKAKQKQEQKDHEEEEGEEDEEEIHSDYESPHAWVGISLILGYILMYLIDTLPQLSSTSRSTPRPMHISLSNLSRGVHDADSPHANGNVPASDLESAPPSPYPPSQNSGSSTTIGLVIHALADGIALGASSSSPSSRASLGFVVFLALMLHKAPAAFGLTAVLLKRGMSKRGARAHLMIFSLAAPIGAILTWAAVNALGAEGGGDALEQMETGMGEAAGMWWTGVVLIFSGGTFLYVAMHSMQDAHSSGHSAATSNINSHSYTYSEHELSAAANGYSDSSLIDPYNTYGRGSGSRGKISTSGKETLLTVLGMLLPLLTQLGHAHGH</sequence>
<dbReference type="EMBL" id="ML977150">
    <property type="protein sequence ID" value="KAF1987917.1"/>
    <property type="molecule type" value="Genomic_DNA"/>
</dbReference>